<evidence type="ECO:0000313" key="2">
    <source>
        <dbReference type="EMBL" id="OXU20462.1"/>
    </source>
</evidence>
<gene>
    <name evidence="2" type="ORF">TSAR_011953</name>
</gene>
<keyword evidence="3" id="KW-1185">Reference proteome</keyword>
<protein>
    <submittedName>
        <fullName evidence="2">Uncharacterized protein</fullName>
    </submittedName>
</protein>
<sequence length="53" mass="6750">MPIKFDMHIYFWILNSGKTFILYYFNYFSYGQFLIFEKHYFAFFSINRYNQFS</sequence>
<comment type="caution">
    <text evidence="2">The sequence shown here is derived from an EMBL/GenBank/DDBJ whole genome shotgun (WGS) entry which is preliminary data.</text>
</comment>
<evidence type="ECO:0000256" key="1">
    <source>
        <dbReference type="SAM" id="Phobius"/>
    </source>
</evidence>
<evidence type="ECO:0000313" key="3">
    <source>
        <dbReference type="Proteomes" id="UP000215335"/>
    </source>
</evidence>
<keyword evidence="1" id="KW-1133">Transmembrane helix</keyword>
<feature type="transmembrane region" description="Helical" evidence="1">
    <location>
        <begin position="7"/>
        <end position="25"/>
    </location>
</feature>
<dbReference type="AlphaFoldDB" id="A0A232EQ63"/>
<reference evidence="2 3" key="1">
    <citation type="journal article" date="2017" name="Curr. Biol.">
        <title>The Evolution of Venom by Co-option of Single-Copy Genes.</title>
        <authorList>
            <person name="Martinson E.O."/>
            <person name="Mrinalini"/>
            <person name="Kelkar Y.D."/>
            <person name="Chang C.H."/>
            <person name="Werren J.H."/>
        </authorList>
    </citation>
    <scope>NUCLEOTIDE SEQUENCE [LARGE SCALE GENOMIC DNA]</scope>
    <source>
        <strain evidence="2 3">Alberta</strain>
        <tissue evidence="2">Whole body</tissue>
    </source>
</reference>
<keyword evidence="1" id="KW-0812">Transmembrane</keyword>
<dbReference type="Proteomes" id="UP000215335">
    <property type="component" value="Unassembled WGS sequence"/>
</dbReference>
<organism evidence="2 3">
    <name type="scientific">Trichomalopsis sarcophagae</name>
    <dbReference type="NCBI Taxonomy" id="543379"/>
    <lineage>
        <taxon>Eukaryota</taxon>
        <taxon>Metazoa</taxon>
        <taxon>Ecdysozoa</taxon>
        <taxon>Arthropoda</taxon>
        <taxon>Hexapoda</taxon>
        <taxon>Insecta</taxon>
        <taxon>Pterygota</taxon>
        <taxon>Neoptera</taxon>
        <taxon>Endopterygota</taxon>
        <taxon>Hymenoptera</taxon>
        <taxon>Apocrita</taxon>
        <taxon>Proctotrupomorpha</taxon>
        <taxon>Chalcidoidea</taxon>
        <taxon>Pteromalidae</taxon>
        <taxon>Pteromalinae</taxon>
        <taxon>Trichomalopsis</taxon>
    </lineage>
</organism>
<proteinExistence type="predicted"/>
<dbReference type="EMBL" id="NNAY01002838">
    <property type="protein sequence ID" value="OXU20462.1"/>
    <property type="molecule type" value="Genomic_DNA"/>
</dbReference>
<accession>A0A232EQ63</accession>
<name>A0A232EQ63_9HYME</name>
<keyword evidence="1" id="KW-0472">Membrane</keyword>